<evidence type="ECO:0000256" key="5">
    <source>
        <dbReference type="RuleBase" id="RU003476"/>
    </source>
</evidence>
<dbReference type="InterPro" id="IPR015797">
    <property type="entry name" value="NUDIX_hydrolase-like_dom_sf"/>
</dbReference>
<dbReference type="InterPro" id="IPR020476">
    <property type="entry name" value="Nudix_hydrolase"/>
</dbReference>
<feature type="domain" description="Nudix hydrolase" evidence="6">
    <location>
        <begin position="146"/>
        <end position="291"/>
    </location>
</feature>
<dbReference type="InterPro" id="IPR020084">
    <property type="entry name" value="NUDIX_hydrolase_CS"/>
</dbReference>
<accession>A0A7Y9LDH9</accession>
<dbReference type="Pfam" id="PF00293">
    <property type="entry name" value="NUDIX"/>
    <property type="match status" value="1"/>
</dbReference>
<evidence type="ECO:0000256" key="1">
    <source>
        <dbReference type="ARBA" id="ARBA00001946"/>
    </source>
</evidence>
<dbReference type="Proteomes" id="UP000569914">
    <property type="component" value="Unassembled WGS sequence"/>
</dbReference>
<comment type="caution">
    <text evidence="7">The sequence shown here is derived from an EMBL/GenBank/DDBJ whole genome shotgun (WGS) entry which is preliminary data.</text>
</comment>
<keyword evidence="3 5" id="KW-0378">Hydrolase</keyword>
<name>A0A7Y9LDH9_9ACTN</name>
<protein>
    <submittedName>
        <fullName evidence="7">8-oxo-dGTP pyrophosphatase MutT (NUDIX family)</fullName>
    </submittedName>
</protein>
<dbReference type="PRINTS" id="PR00502">
    <property type="entry name" value="NUDIXFAMILY"/>
</dbReference>
<dbReference type="PANTHER" id="PTHR43046:SF12">
    <property type="entry name" value="GDP-MANNOSE MANNOSYL HYDROLASE"/>
    <property type="match status" value="1"/>
</dbReference>
<evidence type="ECO:0000256" key="2">
    <source>
        <dbReference type="ARBA" id="ARBA00005582"/>
    </source>
</evidence>
<dbReference type="RefSeq" id="WP_179753859.1">
    <property type="nucleotide sequence ID" value="NZ_JACCBU010000001.1"/>
</dbReference>
<evidence type="ECO:0000256" key="4">
    <source>
        <dbReference type="ARBA" id="ARBA00022842"/>
    </source>
</evidence>
<comment type="similarity">
    <text evidence="2 5">Belongs to the Nudix hydrolase family.</text>
</comment>
<dbReference type="GO" id="GO:0016787">
    <property type="term" value="F:hydrolase activity"/>
    <property type="evidence" value="ECO:0007669"/>
    <property type="project" value="UniProtKB-KW"/>
</dbReference>
<dbReference type="EMBL" id="JACCBU010000001">
    <property type="protein sequence ID" value="NYE72810.1"/>
    <property type="molecule type" value="Genomic_DNA"/>
</dbReference>
<evidence type="ECO:0000313" key="7">
    <source>
        <dbReference type="EMBL" id="NYE72810.1"/>
    </source>
</evidence>
<reference evidence="7 8" key="1">
    <citation type="submission" date="2020-07" db="EMBL/GenBank/DDBJ databases">
        <title>Sequencing the genomes of 1000 actinobacteria strains.</title>
        <authorList>
            <person name="Klenk H.-P."/>
        </authorList>
    </citation>
    <scope>NUCLEOTIDE SEQUENCE [LARGE SCALE GENOMIC DNA]</scope>
    <source>
        <strain evidence="7 8">DSM 22083</strain>
    </source>
</reference>
<dbReference type="SUPFAM" id="SSF55811">
    <property type="entry name" value="Nudix"/>
    <property type="match status" value="1"/>
</dbReference>
<keyword evidence="8" id="KW-1185">Reference proteome</keyword>
<dbReference type="PROSITE" id="PS51462">
    <property type="entry name" value="NUDIX"/>
    <property type="match status" value="1"/>
</dbReference>
<dbReference type="Gene3D" id="3.90.79.10">
    <property type="entry name" value="Nucleoside Triphosphate Pyrophosphohydrolase"/>
    <property type="match status" value="1"/>
</dbReference>
<comment type="cofactor">
    <cofactor evidence="1">
        <name>Mg(2+)</name>
        <dbReference type="ChEBI" id="CHEBI:18420"/>
    </cofactor>
</comment>
<organism evidence="7 8">
    <name type="scientific">Microlunatus parietis</name>
    <dbReference type="NCBI Taxonomy" id="682979"/>
    <lineage>
        <taxon>Bacteria</taxon>
        <taxon>Bacillati</taxon>
        <taxon>Actinomycetota</taxon>
        <taxon>Actinomycetes</taxon>
        <taxon>Propionibacteriales</taxon>
        <taxon>Propionibacteriaceae</taxon>
        <taxon>Microlunatus</taxon>
    </lineage>
</organism>
<proteinExistence type="inferred from homology"/>
<dbReference type="PANTHER" id="PTHR43046">
    <property type="entry name" value="GDP-MANNOSE MANNOSYL HYDROLASE"/>
    <property type="match status" value="1"/>
</dbReference>
<evidence type="ECO:0000259" key="6">
    <source>
        <dbReference type="PROSITE" id="PS51462"/>
    </source>
</evidence>
<gene>
    <name evidence="7" type="ORF">BKA15_004139</name>
</gene>
<dbReference type="CDD" id="cd04685">
    <property type="entry name" value="NUDIX_Hydrolase"/>
    <property type="match status" value="1"/>
</dbReference>
<sequence length="304" mass="33433">MRLTGTPEALADLASAEVDPRLRRLVEVLLRDHVLDVRRVRTGHPMGPVTPGGRDNDHYFYRAVDLAAVDGRPVAGRPIAEPVVSLGRTLLTLPTELRPTSVLGPAEWHAALGGGQRTGFRDVPAVNARHHDHLHLGYGAPARTTYVRRSARVVLVDPGGAVLLVRSRFRSEIPGSELAWFVPGGGLEAGETPEAAAVREIREETGIELTGIPLVPLAYAEGDGTLGELSGPMRDDFFLAEVPRTEVSTTALEAYEREALDRYRWWPLAELRRTTEPVVPSGLPQLLHAYQQSDTWPEPRRLDW</sequence>
<evidence type="ECO:0000313" key="8">
    <source>
        <dbReference type="Proteomes" id="UP000569914"/>
    </source>
</evidence>
<dbReference type="InterPro" id="IPR000086">
    <property type="entry name" value="NUDIX_hydrolase_dom"/>
</dbReference>
<evidence type="ECO:0000256" key="3">
    <source>
        <dbReference type="ARBA" id="ARBA00022801"/>
    </source>
</evidence>
<dbReference type="AlphaFoldDB" id="A0A7Y9LDH9"/>
<dbReference type="PROSITE" id="PS00893">
    <property type="entry name" value="NUDIX_BOX"/>
    <property type="match status" value="1"/>
</dbReference>
<keyword evidence="4" id="KW-0460">Magnesium</keyword>